<evidence type="ECO:0000313" key="3">
    <source>
        <dbReference type="Proteomes" id="UP000051295"/>
    </source>
</evidence>
<dbReference type="Proteomes" id="UP000051295">
    <property type="component" value="Unassembled WGS sequence"/>
</dbReference>
<keyword evidence="1" id="KW-0812">Transmembrane</keyword>
<comment type="caution">
    <text evidence="2">The sequence shown here is derived from an EMBL/GenBank/DDBJ whole genome shotgun (WGS) entry which is preliminary data.</text>
</comment>
<protein>
    <submittedName>
        <fullName evidence="2">Uncharacterized protein</fullName>
    </submittedName>
</protein>
<gene>
    <name evidence="2" type="ORF">XM53_09980</name>
</gene>
<dbReference type="OrthoDB" id="7744149at2"/>
<evidence type="ECO:0000313" key="2">
    <source>
        <dbReference type="EMBL" id="KRS12880.1"/>
    </source>
</evidence>
<keyword evidence="1" id="KW-1133">Transmembrane helix</keyword>
<sequence length="122" mass="13029">MNEDQVTLVNTGLPLLIIGGFAALLPWLLTPRGTRSHGRVLVAVVASAGLLLGLSAGIFALFDRRSLLGGQGLAGQGAVVWMYLRTSLAAVVVWGPVLVFTWLGLAQRVERLRNRDIVRGEA</sequence>
<name>A0A0T5NVT5_9RHOB</name>
<feature type="transmembrane region" description="Helical" evidence="1">
    <location>
        <begin position="12"/>
        <end position="29"/>
    </location>
</feature>
<proteinExistence type="predicted"/>
<dbReference type="RefSeq" id="WP_057792847.1">
    <property type="nucleotide sequence ID" value="NZ_LAXJ01000008.1"/>
</dbReference>
<evidence type="ECO:0000256" key="1">
    <source>
        <dbReference type="SAM" id="Phobius"/>
    </source>
</evidence>
<keyword evidence="3" id="KW-1185">Reference proteome</keyword>
<dbReference type="AlphaFoldDB" id="A0A0T5NVT5"/>
<dbReference type="EMBL" id="LAXJ01000008">
    <property type="protein sequence ID" value="KRS12880.1"/>
    <property type="molecule type" value="Genomic_DNA"/>
</dbReference>
<dbReference type="PATRIC" id="fig|1641875.4.peg.4412"/>
<feature type="transmembrane region" description="Helical" evidence="1">
    <location>
        <begin position="82"/>
        <end position="105"/>
    </location>
</feature>
<organism evidence="2 3">
    <name type="scientific">Roseovarius atlanticus</name>
    <dbReference type="NCBI Taxonomy" id="1641875"/>
    <lineage>
        <taxon>Bacteria</taxon>
        <taxon>Pseudomonadati</taxon>
        <taxon>Pseudomonadota</taxon>
        <taxon>Alphaproteobacteria</taxon>
        <taxon>Rhodobacterales</taxon>
        <taxon>Roseobacteraceae</taxon>
        <taxon>Roseovarius</taxon>
    </lineage>
</organism>
<reference evidence="2 3" key="1">
    <citation type="submission" date="2015-04" db="EMBL/GenBank/DDBJ databases">
        <title>The draft genome sequence of Roseovarius sp.R12b.</title>
        <authorList>
            <person name="Li G."/>
            <person name="Lai Q."/>
            <person name="Shao Z."/>
            <person name="Yan P."/>
        </authorList>
    </citation>
    <scope>NUCLEOTIDE SEQUENCE [LARGE SCALE GENOMIC DNA]</scope>
    <source>
        <strain evidence="2 3">R12B</strain>
    </source>
</reference>
<feature type="transmembrane region" description="Helical" evidence="1">
    <location>
        <begin position="41"/>
        <end position="62"/>
    </location>
</feature>
<dbReference type="STRING" id="1641875.XM53_09980"/>
<accession>A0A0T5NVT5</accession>
<keyword evidence="1" id="KW-0472">Membrane</keyword>